<evidence type="ECO:0000256" key="1">
    <source>
        <dbReference type="SAM" id="MobiDB-lite"/>
    </source>
</evidence>
<feature type="region of interest" description="Disordered" evidence="1">
    <location>
        <begin position="223"/>
        <end position="248"/>
    </location>
</feature>
<dbReference type="PANTHER" id="PTHR37423:SF2">
    <property type="entry name" value="MEMBRANE-BOUND LYTIC MUREIN TRANSGLYCOSYLASE C"/>
    <property type="match status" value="1"/>
</dbReference>
<feature type="compositionally biased region" description="Low complexity" evidence="1">
    <location>
        <begin position="136"/>
        <end position="153"/>
    </location>
</feature>
<feature type="compositionally biased region" description="Polar residues" evidence="1">
    <location>
        <begin position="165"/>
        <end position="198"/>
    </location>
</feature>
<dbReference type="EMBL" id="LR796419">
    <property type="protein sequence ID" value="CAB4142413.1"/>
    <property type="molecule type" value="Genomic_DNA"/>
</dbReference>
<feature type="compositionally biased region" description="Polar residues" evidence="1">
    <location>
        <begin position="124"/>
        <end position="134"/>
    </location>
</feature>
<dbReference type="PANTHER" id="PTHR37423">
    <property type="entry name" value="SOLUBLE LYTIC MUREIN TRANSGLYCOSYLASE-RELATED"/>
    <property type="match status" value="1"/>
</dbReference>
<name>A0A6J5SEA4_9CAUD</name>
<feature type="domain" description="Transglycosylase SLT" evidence="2">
    <location>
        <begin position="9"/>
        <end position="103"/>
    </location>
</feature>
<dbReference type="EMBL" id="LR797380">
    <property type="protein sequence ID" value="CAB4211960.1"/>
    <property type="molecule type" value="Genomic_DNA"/>
</dbReference>
<gene>
    <name evidence="4" type="ORF">UFOVP1414_60</name>
    <name evidence="3" type="ORF">UFOVP442_17</name>
</gene>
<dbReference type="Gene3D" id="1.10.530.10">
    <property type="match status" value="1"/>
</dbReference>
<dbReference type="SUPFAM" id="SSF53955">
    <property type="entry name" value="Lysozyme-like"/>
    <property type="match status" value="1"/>
</dbReference>
<dbReference type="Pfam" id="PF01464">
    <property type="entry name" value="SLT"/>
    <property type="match status" value="1"/>
</dbReference>
<proteinExistence type="predicted"/>
<evidence type="ECO:0000313" key="4">
    <source>
        <dbReference type="EMBL" id="CAB4211960.1"/>
    </source>
</evidence>
<sequence>MSVDNYNDLIEAAARQHNVDPNLIKAVMFVESRGRPGAYNRESDARGLMQLIPDTARRLGVTDPHDPAQAIDAGARHLAESLNRHGDASRAILEYHGGRRSTNWGPRTRAHHDAVLNRYNTLTQQSQQPAQANPETPAQTNQQTGQTQQSQPTAPDPIAAFLSGEGQNTQQPQAQPTRGSGIISQASASETPPNSQETAAPRVNGPRVENMTNDAIGQFLFGVENPDTQRPDPATGEIPPARRQTTAGERVGAGLNRGLRDVLDAPAEFLASRAESSGLTQYLRDSSFGKFLERVGVPITTGQQTTDANLAERKSYEDQFGDSGLALAGRVGSQVAGVLGPLRAGGAVLSGAGSIARATAPTLTAPMVPAAQALAGTATPANPFLRFGARATTGAVQGAATTAMTLDPTQDTGTQMAIGTGAGAAGNAVLAPAISAGANSLRQFLSPSVNPQVAALAQRAEALGVPVRGSQISESPFIKWLDETLNNIPGSGQVARNSEQRAQFTRAVSKAIGENTDAITRDTLQAAERRIGGTMGDIAKRTTLRTDQQFTDALQKVEDELLRMPLPEGSAKALARQLEDVRNATSSGTMSGESYQAFTRYGTPLSMAQRSPDPNIRHFAGQVRDALDDMLERSAAPELVDGLRQARSQWRAMVNVVEPMIEKSPNGQIDPAALLTRIRAAYPDFLRKGTGGNELGELAMIGAQFIPRMPNSGSAQRVAIGAGIANTGAYLLDPTMLAAGLGVTAGTAATGRAAASALGSDWYRNMLLNRGVPGAIGRGIDEVGASANRLLDATAVPATSSAARQDFFAGEPLPMPEPNGQVIEISPRRR</sequence>
<evidence type="ECO:0000259" key="2">
    <source>
        <dbReference type="Pfam" id="PF01464"/>
    </source>
</evidence>
<protein>
    <submittedName>
        <fullName evidence="4">LT_GEWL domain containing protein</fullName>
    </submittedName>
</protein>
<accession>A0A6J5SEA4</accession>
<reference evidence="4" key="1">
    <citation type="submission" date="2020-05" db="EMBL/GenBank/DDBJ databases">
        <authorList>
            <person name="Chiriac C."/>
            <person name="Salcher M."/>
            <person name="Ghai R."/>
            <person name="Kavagutti S V."/>
        </authorList>
    </citation>
    <scope>NUCLEOTIDE SEQUENCE</scope>
</reference>
<dbReference type="InterPro" id="IPR008258">
    <property type="entry name" value="Transglycosylase_SLT_dom_1"/>
</dbReference>
<feature type="region of interest" description="Disordered" evidence="1">
    <location>
        <begin position="809"/>
        <end position="830"/>
    </location>
</feature>
<dbReference type="CDD" id="cd00254">
    <property type="entry name" value="LT-like"/>
    <property type="match status" value="1"/>
</dbReference>
<organism evidence="4">
    <name type="scientific">uncultured Caudovirales phage</name>
    <dbReference type="NCBI Taxonomy" id="2100421"/>
    <lineage>
        <taxon>Viruses</taxon>
        <taxon>Duplodnaviria</taxon>
        <taxon>Heunggongvirae</taxon>
        <taxon>Uroviricota</taxon>
        <taxon>Caudoviricetes</taxon>
        <taxon>Peduoviridae</taxon>
        <taxon>Maltschvirus</taxon>
        <taxon>Maltschvirus maltsch</taxon>
    </lineage>
</organism>
<evidence type="ECO:0000313" key="3">
    <source>
        <dbReference type="EMBL" id="CAB4142413.1"/>
    </source>
</evidence>
<feature type="region of interest" description="Disordered" evidence="1">
    <location>
        <begin position="124"/>
        <end position="209"/>
    </location>
</feature>
<dbReference type="InterPro" id="IPR023346">
    <property type="entry name" value="Lysozyme-like_dom_sf"/>
</dbReference>